<dbReference type="SMART" id="SM00355">
    <property type="entry name" value="ZnF_C2H2"/>
    <property type="match status" value="4"/>
</dbReference>
<evidence type="ECO:0000259" key="2">
    <source>
        <dbReference type="PROSITE" id="PS50157"/>
    </source>
</evidence>
<gene>
    <name evidence="3" type="ORF">ARMSODRAFT_899222</name>
</gene>
<dbReference type="STRING" id="1076256.A0A2H3B907"/>
<feature type="domain" description="C2H2-type" evidence="2">
    <location>
        <begin position="1"/>
        <end position="24"/>
    </location>
</feature>
<evidence type="ECO:0000313" key="4">
    <source>
        <dbReference type="Proteomes" id="UP000218334"/>
    </source>
</evidence>
<dbReference type="InterPro" id="IPR013087">
    <property type="entry name" value="Znf_C2H2_type"/>
</dbReference>
<dbReference type="PROSITE" id="PS50157">
    <property type="entry name" value="ZINC_FINGER_C2H2_2"/>
    <property type="match status" value="1"/>
</dbReference>
<keyword evidence="4" id="KW-1185">Reference proteome</keyword>
<organism evidence="3 4">
    <name type="scientific">Armillaria solidipes</name>
    <dbReference type="NCBI Taxonomy" id="1076256"/>
    <lineage>
        <taxon>Eukaryota</taxon>
        <taxon>Fungi</taxon>
        <taxon>Dikarya</taxon>
        <taxon>Basidiomycota</taxon>
        <taxon>Agaricomycotina</taxon>
        <taxon>Agaricomycetes</taxon>
        <taxon>Agaricomycetidae</taxon>
        <taxon>Agaricales</taxon>
        <taxon>Marasmiineae</taxon>
        <taxon>Physalacriaceae</taxon>
        <taxon>Armillaria</taxon>
    </lineage>
</organism>
<evidence type="ECO:0000256" key="1">
    <source>
        <dbReference type="PROSITE-ProRule" id="PRU00042"/>
    </source>
</evidence>
<proteinExistence type="predicted"/>
<dbReference type="PROSITE" id="PS00028">
    <property type="entry name" value="ZINC_FINGER_C2H2_1"/>
    <property type="match status" value="1"/>
</dbReference>
<sequence length="150" mass="17047">CMDCGRSFRSQVSLDEHFRGSPNHPNCTICGRGFRTQALSTCETCGLTTYDQEMPKHYKESPRHPKCRSCDQGFANDPEYNLHCATVHSDAHCVECDRQFFDVEALQNHYSNSLQHPKCKRCGKGFPNENKYATVSSIYFSLQHGDSSEL</sequence>
<dbReference type="Proteomes" id="UP000218334">
    <property type="component" value="Unassembled WGS sequence"/>
</dbReference>
<dbReference type="Pfam" id="PF12874">
    <property type="entry name" value="zf-met"/>
    <property type="match status" value="1"/>
</dbReference>
<keyword evidence="1" id="KW-0479">Metal-binding</keyword>
<keyword evidence="1" id="KW-0862">Zinc</keyword>
<dbReference type="EMBL" id="KZ293503">
    <property type="protein sequence ID" value="PBK59526.1"/>
    <property type="molecule type" value="Genomic_DNA"/>
</dbReference>
<accession>A0A2H3B907</accession>
<keyword evidence="1" id="KW-0863">Zinc-finger</keyword>
<dbReference type="AlphaFoldDB" id="A0A2H3B907"/>
<evidence type="ECO:0000313" key="3">
    <source>
        <dbReference type="EMBL" id="PBK59526.1"/>
    </source>
</evidence>
<feature type="non-terminal residue" evidence="3">
    <location>
        <position position="1"/>
    </location>
</feature>
<protein>
    <recommendedName>
        <fullName evidence="2">C2H2-type domain-containing protein</fullName>
    </recommendedName>
</protein>
<dbReference type="GO" id="GO:0008270">
    <property type="term" value="F:zinc ion binding"/>
    <property type="evidence" value="ECO:0007669"/>
    <property type="project" value="UniProtKB-KW"/>
</dbReference>
<reference evidence="4" key="1">
    <citation type="journal article" date="2017" name="Nat. Ecol. Evol.">
        <title>Genome expansion and lineage-specific genetic innovations in the forest pathogenic fungi Armillaria.</title>
        <authorList>
            <person name="Sipos G."/>
            <person name="Prasanna A.N."/>
            <person name="Walter M.C."/>
            <person name="O'Connor E."/>
            <person name="Balint B."/>
            <person name="Krizsan K."/>
            <person name="Kiss B."/>
            <person name="Hess J."/>
            <person name="Varga T."/>
            <person name="Slot J."/>
            <person name="Riley R."/>
            <person name="Boka B."/>
            <person name="Rigling D."/>
            <person name="Barry K."/>
            <person name="Lee J."/>
            <person name="Mihaltcheva S."/>
            <person name="LaButti K."/>
            <person name="Lipzen A."/>
            <person name="Waldron R."/>
            <person name="Moloney N.M."/>
            <person name="Sperisen C."/>
            <person name="Kredics L."/>
            <person name="Vagvoelgyi C."/>
            <person name="Patrignani A."/>
            <person name="Fitzpatrick D."/>
            <person name="Nagy I."/>
            <person name="Doyle S."/>
            <person name="Anderson J.B."/>
            <person name="Grigoriev I.V."/>
            <person name="Gueldener U."/>
            <person name="Muensterkoetter M."/>
            <person name="Nagy L.G."/>
        </authorList>
    </citation>
    <scope>NUCLEOTIDE SEQUENCE [LARGE SCALE GENOMIC DNA]</scope>
    <source>
        <strain evidence="4">28-4</strain>
    </source>
</reference>
<dbReference type="Gene3D" id="3.30.160.60">
    <property type="entry name" value="Classic Zinc Finger"/>
    <property type="match status" value="1"/>
</dbReference>
<name>A0A2H3B907_9AGAR</name>